<evidence type="ECO:0008006" key="4">
    <source>
        <dbReference type="Google" id="ProtNLM"/>
    </source>
</evidence>
<dbReference type="AlphaFoldDB" id="S8BUW5"/>
<dbReference type="EMBL" id="AQGS01000489">
    <property type="protein sequence ID" value="EPS39107.1"/>
    <property type="molecule type" value="Genomic_DNA"/>
</dbReference>
<proteinExistence type="predicted"/>
<sequence length="163" mass="17777">MKISYLLLLVAPLAPLASAASAKYFVRMTVQGVDLLKGTTKGFETSSPARGLNLSVVAPVDIATGQATGKRRYAPISILQDIDDSSPRVFGVLVTNRRVDTIRVDVQQGGKTVRTYTFTDALITGVEHVSGLDDLDEKITFTFRKWQLETTKGGLLVEDNWGF</sequence>
<evidence type="ECO:0000313" key="2">
    <source>
        <dbReference type="EMBL" id="EPS39107.1"/>
    </source>
</evidence>
<reference evidence="3" key="2">
    <citation type="submission" date="2013-04" db="EMBL/GenBank/DDBJ databases">
        <title>Genomic mechanisms accounting for the adaptation to parasitism in nematode-trapping fungi.</title>
        <authorList>
            <person name="Ahren D.G."/>
        </authorList>
    </citation>
    <scope>NUCLEOTIDE SEQUENCE [LARGE SCALE GENOMIC DNA]</scope>
    <source>
        <strain evidence="3">CBS 200.50</strain>
    </source>
</reference>
<reference evidence="2 3" key="1">
    <citation type="journal article" date="2013" name="PLoS Genet.">
        <title>Genomic mechanisms accounting for the adaptation to parasitism in nematode-trapping fungi.</title>
        <authorList>
            <person name="Meerupati T."/>
            <person name="Andersson K.M."/>
            <person name="Friman E."/>
            <person name="Kumar D."/>
            <person name="Tunlid A."/>
            <person name="Ahren D."/>
        </authorList>
    </citation>
    <scope>NUCLEOTIDE SEQUENCE [LARGE SCALE GENOMIC DNA]</scope>
    <source>
        <strain evidence="2 3">CBS 200.50</strain>
    </source>
</reference>
<dbReference type="InterPro" id="IPR036624">
    <property type="entry name" value="Hcp1-lik_sf"/>
</dbReference>
<feature type="chain" id="PRO_5004561601" description="Type VI secretion system tube protein Hcp" evidence="1">
    <location>
        <begin position="20"/>
        <end position="163"/>
    </location>
</feature>
<keyword evidence="3" id="KW-1185">Reference proteome</keyword>
<dbReference type="Pfam" id="PF05638">
    <property type="entry name" value="T6SS_HCP"/>
    <property type="match status" value="1"/>
</dbReference>
<dbReference type="OrthoDB" id="3470444at2759"/>
<gene>
    <name evidence="2" type="ORF">H072_7104</name>
</gene>
<comment type="caution">
    <text evidence="2">The sequence shown here is derived from an EMBL/GenBank/DDBJ whole genome shotgun (WGS) entry which is preliminary data.</text>
</comment>
<dbReference type="SUPFAM" id="SSF141452">
    <property type="entry name" value="Hcp1-like"/>
    <property type="match status" value="1"/>
</dbReference>
<dbReference type="HOGENOM" id="CLU_1626982_0_0_1"/>
<protein>
    <recommendedName>
        <fullName evidence="4">Type VI secretion system tube protein Hcp</fullName>
    </recommendedName>
</protein>
<dbReference type="InterPro" id="IPR008514">
    <property type="entry name" value="T6SS_Hcp"/>
</dbReference>
<evidence type="ECO:0000256" key="1">
    <source>
        <dbReference type="SAM" id="SignalP"/>
    </source>
</evidence>
<feature type="signal peptide" evidence="1">
    <location>
        <begin position="1"/>
        <end position="19"/>
    </location>
</feature>
<keyword evidence="1" id="KW-0732">Signal</keyword>
<organism evidence="2 3">
    <name type="scientific">Dactylellina haptotyla (strain CBS 200.50)</name>
    <name type="common">Nematode-trapping fungus</name>
    <name type="synonym">Monacrosporium haptotylum</name>
    <dbReference type="NCBI Taxonomy" id="1284197"/>
    <lineage>
        <taxon>Eukaryota</taxon>
        <taxon>Fungi</taxon>
        <taxon>Dikarya</taxon>
        <taxon>Ascomycota</taxon>
        <taxon>Pezizomycotina</taxon>
        <taxon>Orbiliomycetes</taxon>
        <taxon>Orbiliales</taxon>
        <taxon>Orbiliaceae</taxon>
        <taxon>Dactylellina</taxon>
    </lineage>
</organism>
<dbReference type="Proteomes" id="UP000015100">
    <property type="component" value="Unassembled WGS sequence"/>
</dbReference>
<dbReference type="Gene3D" id="2.30.110.20">
    <property type="entry name" value="Hcp1-like"/>
    <property type="match status" value="1"/>
</dbReference>
<evidence type="ECO:0000313" key="3">
    <source>
        <dbReference type="Proteomes" id="UP000015100"/>
    </source>
</evidence>
<accession>S8BUW5</accession>
<name>S8BUW5_DACHA</name>